<comment type="similarity">
    <text evidence="5 6">Belongs to the class I-like SAM-binding methyltransferase superfamily. C5-methyltransferase family.</text>
</comment>
<accession>A0A418VEB4</accession>
<dbReference type="InterPro" id="IPR029063">
    <property type="entry name" value="SAM-dependent_MTases_sf"/>
</dbReference>
<keyword evidence="3 5" id="KW-0949">S-adenosyl-L-methionine</keyword>
<dbReference type="GO" id="GO:0003677">
    <property type="term" value="F:DNA binding"/>
    <property type="evidence" value="ECO:0007669"/>
    <property type="project" value="TreeGrafter"/>
</dbReference>
<dbReference type="NCBIfam" id="TIGR00675">
    <property type="entry name" value="dcm"/>
    <property type="match status" value="1"/>
</dbReference>
<dbReference type="GO" id="GO:0009307">
    <property type="term" value="P:DNA restriction-modification system"/>
    <property type="evidence" value="ECO:0007669"/>
    <property type="project" value="UniProtKB-KW"/>
</dbReference>
<dbReference type="EMBL" id="QYUJ01000010">
    <property type="protein sequence ID" value="RJF74447.1"/>
    <property type="molecule type" value="Genomic_DNA"/>
</dbReference>
<evidence type="ECO:0000313" key="9">
    <source>
        <dbReference type="Proteomes" id="UP000286287"/>
    </source>
</evidence>
<dbReference type="PANTHER" id="PTHR10629">
    <property type="entry name" value="CYTOSINE-SPECIFIC METHYLTRANSFERASE"/>
    <property type="match status" value="1"/>
</dbReference>
<dbReference type="Proteomes" id="UP000286287">
    <property type="component" value="Unassembled WGS sequence"/>
</dbReference>
<dbReference type="PROSITE" id="PS00094">
    <property type="entry name" value="C5_MTASE_1"/>
    <property type="match status" value="1"/>
</dbReference>
<dbReference type="PRINTS" id="PR00105">
    <property type="entry name" value="C5METTRFRASE"/>
</dbReference>
<dbReference type="SUPFAM" id="SSF53335">
    <property type="entry name" value="S-adenosyl-L-methionine-dependent methyltransferases"/>
    <property type="match status" value="1"/>
</dbReference>
<gene>
    <name evidence="8" type="ORF">D3875_03990</name>
</gene>
<dbReference type="PROSITE" id="PS51679">
    <property type="entry name" value="SAM_MT_C5"/>
    <property type="match status" value="1"/>
</dbReference>
<dbReference type="GO" id="GO:0044027">
    <property type="term" value="P:negative regulation of gene expression via chromosomal CpG island methylation"/>
    <property type="evidence" value="ECO:0007669"/>
    <property type="project" value="TreeGrafter"/>
</dbReference>
<evidence type="ECO:0000256" key="4">
    <source>
        <dbReference type="ARBA" id="ARBA00022747"/>
    </source>
</evidence>
<protein>
    <recommendedName>
        <fullName evidence="7">Cytosine-specific methyltransferase</fullName>
        <ecNumber evidence="7">2.1.1.37</ecNumber>
    </recommendedName>
</protein>
<evidence type="ECO:0000256" key="6">
    <source>
        <dbReference type="RuleBase" id="RU000416"/>
    </source>
</evidence>
<dbReference type="RefSeq" id="WP_119761372.1">
    <property type="nucleotide sequence ID" value="NZ_QYUJ01000010.1"/>
</dbReference>
<evidence type="ECO:0000256" key="7">
    <source>
        <dbReference type="RuleBase" id="RU000417"/>
    </source>
</evidence>
<keyword evidence="2 5" id="KW-0808">Transferase</keyword>
<proteinExistence type="inferred from homology"/>
<evidence type="ECO:0000256" key="5">
    <source>
        <dbReference type="PROSITE-ProRule" id="PRU01016"/>
    </source>
</evidence>
<dbReference type="Pfam" id="PF00145">
    <property type="entry name" value="DNA_methylase"/>
    <property type="match status" value="1"/>
</dbReference>
<comment type="caution">
    <text evidence="8">The sequence shown here is derived from an EMBL/GenBank/DDBJ whole genome shotgun (WGS) entry which is preliminary data.</text>
</comment>
<evidence type="ECO:0000256" key="1">
    <source>
        <dbReference type="ARBA" id="ARBA00022603"/>
    </source>
</evidence>
<reference evidence="8 9" key="1">
    <citation type="submission" date="2018-09" db="EMBL/GenBank/DDBJ databases">
        <authorList>
            <person name="Zhu H."/>
        </authorList>
    </citation>
    <scope>NUCLEOTIDE SEQUENCE [LARGE SCALE GENOMIC DNA]</scope>
    <source>
        <strain evidence="8 9">K2S05-167</strain>
    </source>
</reference>
<comment type="catalytic activity">
    <reaction evidence="7">
        <text>a 2'-deoxycytidine in DNA + S-adenosyl-L-methionine = a 5-methyl-2'-deoxycytidine in DNA + S-adenosyl-L-homocysteine + H(+)</text>
        <dbReference type="Rhea" id="RHEA:13681"/>
        <dbReference type="Rhea" id="RHEA-COMP:11369"/>
        <dbReference type="Rhea" id="RHEA-COMP:11370"/>
        <dbReference type="ChEBI" id="CHEBI:15378"/>
        <dbReference type="ChEBI" id="CHEBI:57856"/>
        <dbReference type="ChEBI" id="CHEBI:59789"/>
        <dbReference type="ChEBI" id="CHEBI:85452"/>
        <dbReference type="ChEBI" id="CHEBI:85454"/>
        <dbReference type="EC" id="2.1.1.37"/>
    </reaction>
</comment>
<keyword evidence="1 5" id="KW-0489">Methyltransferase</keyword>
<dbReference type="GO" id="GO:0032259">
    <property type="term" value="P:methylation"/>
    <property type="evidence" value="ECO:0007669"/>
    <property type="project" value="UniProtKB-KW"/>
</dbReference>
<organism evidence="8 9">
    <name type="scientific">Deinococcus cavernae</name>
    <dbReference type="NCBI Taxonomy" id="2320857"/>
    <lineage>
        <taxon>Bacteria</taxon>
        <taxon>Thermotogati</taxon>
        <taxon>Deinococcota</taxon>
        <taxon>Deinococci</taxon>
        <taxon>Deinococcales</taxon>
        <taxon>Deinococcaceae</taxon>
        <taxon>Deinococcus</taxon>
    </lineage>
</organism>
<evidence type="ECO:0000256" key="3">
    <source>
        <dbReference type="ARBA" id="ARBA00022691"/>
    </source>
</evidence>
<dbReference type="OrthoDB" id="9813719at2"/>
<keyword evidence="4" id="KW-0680">Restriction system</keyword>
<dbReference type="Gene3D" id="3.40.50.150">
    <property type="entry name" value="Vaccinia Virus protein VP39"/>
    <property type="match status" value="1"/>
</dbReference>
<evidence type="ECO:0000256" key="2">
    <source>
        <dbReference type="ARBA" id="ARBA00022679"/>
    </source>
</evidence>
<dbReference type="Gene3D" id="3.90.120.10">
    <property type="entry name" value="DNA Methylase, subunit A, domain 2"/>
    <property type="match status" value="2"/>
</dbReference>
<dbReference type="AlphaFoldDB" id="A0A418VEB4"/>
<keyword evidence="9" id="KW-1185">Reference proteome</keyword>
<name>A0A418VEB4_9DEIO</name>
<dbReference type="GO" id="GO:0003886">
    <property type="term" value="F:DNA (cytosine-5-)-methyltransferase activity"/>
    <property type="evidence" value="ECO:0007669"/>
    <property type="project" value="UniProtKB-EC"/>
</dbReference>
<dbReference type="InterPro" id="IPR018117">
    <property type="entry name" value="C5_DNA_meth_AS"/>
</dbReference>
<feature type="active site" evidence="5">
    <location>
        <position position="119"/>
    </location>
</feature>
<dbReference type="PANTHER" id="PTHR10629:SF52">
    <property type="entry name" value="DNA (CYTOSINE-5)-METHYLTRANSFERASE 1"/>
    <property type="match status" value="1"/>
</dbReference>
<sequence>MTGLRPARSATLPYLRRTDYPARLAQAAREARAPREPDAPTVISTFAGRGGSSTGYHMAGFRELLAVEWDAHAAATLRLNYPGLDVYHGDIAALSVQETLERTGLKAGDLDLFDGSPPCTGFSTMGQRQLDDPRNQLFREYVRLIDGLRPRTFVMENVAAMTFGKMKTIYQEAMEALRAAGPGYRTVSGVLNAGYFGAPQLRERLIVIGVREDLNLTPTLPAPQCLPSTVREALTGLPDTPDGMTINDVYLPVWTRCPPGRDFGDLHPKGHLFSHRKIHPDRPSPTIVKTVGVDRQGRANNGMYHWRWPRLMTIPEIKRLGSFPDDYQFAPTGDPIHDFLNAWAGTGNSVPPLMTRAIARHIRETILQH</sequence>
<dbReference type="InterPro" id="IPR001525">
    <property type="entry name" value="C5_MeTfrase"/>
</dbReference>
<dbReference type="EC" id="2.1.1.37" evidence="7"/>
<dbReference type="InterPro" id="IPR050390">
    <property type="entry name" value="C5-Methyltransferase"/>
</dbReference>
<evidence type="ECO:0000313" key="8">
    <source>
        <dbReference type="EMBL" id="RJF74447.1"/>
    </source>
</evidence>